<accession>G4WVS8</accession>
<feature type="transmembrane region" description="Helical" evidence="1">
    <location>
        <begin position="6"/>
        <end position="26"/>
    </location>
</feature>
<proteinExistence type="predicted"/>
<name>G4WVS8_9BACT</name>
<dbReference type="AlphaFoldDB" id="G4WVS8"/>
<dbReference type="EMBL" id="JF429413">
    <property type="protein sequence ID" value="AEQ20530.1"/>
    <property type="molecule type" value="Genomic_DNA"/>
</dbReference>
<protein>
    <submittedName>
        <fullName evidence="2">Uncharacterized protein</fullName>
    </submittedName>
</protein>
<evidence type="ECO:0000256" key="1">
    <source>
        <dbReference type="SAM" id="Phobius"/>
    </source>
</evidence>
<reference evidence="2" key="2">
    <citation type="journal article" date="2011" name="J. Bacteriol.">
        <title>Long-chain N-acyl amino acid synthases are linked to the putative PEP-CTERM/exosortase protein-sorting system in Gram-negative bacteria.</title>
        <authorList>
            <person name="Craig J.W."/>
            <person name="Cherry M.A."/>
            <person name="Brady S.F."/>
        </authorList>
    </citation>
    <scope>NUCLEOTIDE SEQUENCE</scope>
</reference>
<sequence>MNSKLIISILLTIAGIVLLAIVWFFLSGSEQQPAATPNPAVTLPSSGSVQVSTSSQATPGTPGSLYVSASVGGTIRTTDFIHNGITIPDGANKGRYLLAGNLEYCVANPQNCQAGPTVDYNIFYDSNYGTFSIALLKEPIGEVRLQAERFLQAKLGLSAQDMCRLNYYIGTASDVNASFATQNLGFSFCPGAVVLPK</sequence>
<evidence type="ECO:0000313" key="2">
    <source>
        <dbReference type="EMBL" id="AEQ20530.1"/>
    </source>
</evidence>
<keyword evidence="1" id="KW-1133">Transmembrane helix</keyword>
<keyword evidence="1" id="KW-0812">Transmembrane</keyword>
<organism evidence="2">
    <name type="scientific">uncultured bacterium CSLC2</name>
    <dbReference type="NCBI Taxonomy" id="1091571"/>
    <lineage>
        <taxon>Bacteria</taxon>
        <taxon>environmental samples</taxon>
    </lineage>
</organism>
<keyword evidence="1" id="KW-0472">Membrane</keyword>
<reference evidence="2" key="1">
    <citation type="journal article" date="2002" name="J. Am. Chem. Soc.">
        <title>New natural product families from an environmental DNA (eDNA) gene cluster.</title>
        <authorList>
            <person name="Brady S.F."/>
            <person name="Chao C.J."/>
            <person name="Clardy J."/>
        </authorList>
    </citation>
    <scope>NUCLEOTIDE SEQUENCE</scope>
</reference>